<dbReference type="FunFam" id="3.40.50.300:FF:000901">
    <property type="entry name" value="Chromosome partition protein Smc"/>
    <property type="match status" value="1"/>
</dbReference>
<feature type="region of interest" description="Disordered" evidence="8">
    <location>
        <begin position="94"/>
        <end position="116"/>
    </location>
</feature>
<dbReference type="EMBL" id="UOEM01000027">
    <property type="protein sequence ID" value="VAW11056.1"/>
    <property type="molecule type" value="Genomic_DNA"/>
</dbReference>
<evidence type="ECO:0000256" key="4">
    <source>
        <dbReference type="ARBA" id="ARBA00022840"/>
    </source>
</evidence>
<evidence type="ECO:0000256" key="1">
    <source>
        <dbReference type="ARBA" id="ARBA00004496"/>
    </source>
</evidence>
<evidence type="ECO:0000256" key="3">
    <source>
        <dbReference type="ARBA" id="ARBA00022741"/>
    </source>
</evidence>
<dbReference type="SUPFAM" id="SSF52540">
    <property type="entry name" value="P-loop containing nucleoside triphosphate hydrolases"/>
    <property type="match status" value="1"/>
</dbReference>
<dbReference type="InterPro" id="IPR003395">
    <property type="entry name" value="RecF/RecN/SMC_N"/>
</dbReference>
<dbReference type="AlphaFoldDB" id="A0A3B0TVF1"/>
<dbReference type="Pfam" id="PF02463">
    <property type="entry name" value="SMC_N"/>
    <property type="match status" value="1"/>
</dbReference>
<evidence type="ECO:0000256" key="8">
    <source>
        <dbReference type="SAM" id="MobiDB-lite"/>
    </source>
</evidence>
<feature type="coiled-coil region" evidence="7">
    <location>
        <begin position="251"/>
        <end position="306"/>
    </location>
</feature>
<keyword evidence="5 7" id="KW-0175">Coiled coil</keyword>
<dbReference type="GO" id="GO:0003677">
    <property type="term" value="F:DNA binding"/>
    <property type="evidence" value="ECO:0007669"/>
    <property type="project" value="UniProtKB-KW"/>
</dbReference>
<evidence type="ECO:0000313" key="10">
    <source>
        <dbReference type="EMBL" id="VAW11056.1"/>
    </source>
</evidence>
<reference evidence="10" key="1">
    <citation type="submission" date="2018-06" db="EMBL/GenBank/DDBJ databases">
        <authorList>
            <person name="Zhirakovskaya E."/>
        </authorList>
    </citation>
    <scope>NUCLEOTIDE SEQUENCE</scope>
</reference>
<name>A0A3B0TVF1_9ZZZZ</name>
<organism evidence="10">
    <name type="scientific">hydrothermal vent metagenome</name>
    <dbReference type="NCBI Taxonomy" id="652676"/>
    <lineage>
        <taxon>unclassified sequences</taxon>
        <taxon>metagenomes</taxon>
        <taxon>ecological metagenomes</taxon>
    </lineage>
</organism>
<proteinExistence type="predicted"/>
<keyword evidence="2" id="KW-0963">Cytoplasm</keyword>
<feature type="domain" description="RecF/RecN/SMC N-terminal" evidence="9">
    <location>
        <begin position="52"/>
        <end position="547"/>
    </location>
</feature>
<feature type="coiled-coil region" evidence="7">
    <location>
        <begin position="361"/>
        <end position="402"/>
    </location>
</feature>
<evidence type="ECO:0000256" key="5">
    <source>
        <dbReference type="ARBA" id="ARBA00023054"/>
    </source>
</evidence>
<gene>
    <name evidence="10" type="ORF">MNBD_ALPHA09-1452</name>
</gene>
<accession>A0A3B0TVF1</accession>
<keyword evidence="6" id="KW-0238">DNA-binding</keyword>
<protein>
    <submittedName>
        <fullName evidence="10">Chromosome partition protein smc</fullName>
    </submittedName>
</protein>
<dbReference type="InterPro" id="IPR027417">
    <property type="entry name" value="P-loop_NTPase"/>
</dbReference>
<dbReference type="PANTHER" id="PTHR43977">
    <property type="entry name" value="STRUCTURAL MAINTENANCE OF CHROMOSOMES PROTEIN 3"/>
    <property type="match status" value="1"/>
</dbReference>
<keyword evidence="3" id="KW-0547">Nucleotide-binding</keyword>
<dbReference type="GO" id="GO:0005737">
    <property type="term" value="C:cytoplasm"/>
    <property type="evidence" value="ECO:0007669"/>
    <property type="project" value="UniProtKB-SubCell"/>
</dbReference>
<evidence type="ECO:0000256" key="7">
    <source>
        <dbReference type="SAM" id="Coils"/>
    </source>
</evidence>
<evidence type="ECO:0000256" key="6">
    <source>
        <dbReference type="ARBA" id="ARBA00023125"/>
    </source>
</evidence>
<evidence type="ECO:0000259" key="9">
    <source>
        <dbReference type="Pfam" id="PF02463"/>
    </source>
</evidence>
<feature type="non-terminal residue" evidence="10">
    <location>
        <position position="1"/>
    </location>
</feature>
<sequence length="564" mass="60981">TDGDALQPGLIPGQRLVSLSGDLWRWDGYIARAGAPTAASRRLKARNRLTEIRQSLEEASVHKDQTAAAFLQNKAAREAAEAAEHQARSLWRKAGKAADQARASRDAHERATREAREKRIALEEARGRINRDLEDAQTALATARTASAGQPDQNASQADLDPLRACVVEERRALGQAEARAGALAREAEIQAARLTRIGTETDRWQTRAKAASAQRQTLLTRQTEIKSALAELSRLPAQIAEKRSALADTIATAERQRQAAADTLATAEARLAEQQKSARALQASLAETREALARAEARQEAATERHAAAAAAISEALGMQPEGALTVAGFAPGDDLPDAAKTEAGLARMKSDRDRLGAVNLRAEEEAAEQGTRLETMKSERQDLEQAIGRLRQGIASLNTKARQRLLAAFENVNTHFRDLFRQLFGGGTAELTLTEADDLLDAGLEIVARPPGKKPQVLTLLSGGEQALTAIALILAVFRTNPSPVCVLDEVDAPLDDANVERFCNVIQTLAHQTDTRFLIITHHAYTMAQMDRLFGVTMAENGVSQLVSVDLDTAHSYREAG</sequence>
<evidence type="ECO:0000256" key="2">
    <source>
        <dbReference type="ARBA" id="ARBA00022490"/>
    </source>
</evidence>
<comment type="subcellular location">
    <subcellularLocation>
        <location evidence="1">Cytoplasm</location>
    </subcellularLocation>
</comment>
<feature type="compositionally biased region" description="Basic and acidic residues" evidence="8">
    <location>
        <begin position="102"/>
        <end position="116"/>
    </location>
</feature>
<keyword evidence="4" id="KW-0067">ATP-binding</keyword>
<dbReference type="Gene3D" id="3.40.50.300">
    <property type="entry name" value="P-loop containing nucleotide triphosphate hydrolases"/>
    <property type="match status" value="1"/>
</dbReference>
<dbReference type="GO" id="GO:0005524">
    <property type="term" value="F:ATP binding"/>
    <property type="evidence" value="ECO:0007669"/>
    <property type="project" value="UniProtKB-KW"/>
</dbReference>